<dbReference type="GO" id="GO:0016887">
    <property type="term" value="F:ATP hydrolysis activity"/>
    <property type="evidence" value="ECO:0007669"/>
    <property type="project" value="InterPro"/>
</dbReference>
<dbReference type="GO" id="GO:0005524">
    <property type="term" value="F:ATP binding"/>
    <property type="evidence" value="ECO:0007669"/>
    <property type="project" value="InterPro"/>
</dbReference>
<dbReference type="Gene3D" id="3.30.230.10">
    <property type="match status" value="1"/>
</dbReference>
<feature type="compositionally biased region" description="Polar residues" evidence="3">
    <location>
        <begin position="505"/>
        <end position="524"/>
    </location>
</feature>
<dbReference type="PANTHER" id="PTHR10073">
    <property type="entry name" value="DNA MISMATCH REPAIR PROTEIN MLH, PMS, MUTL"/>
    <property type="match status" value="1"/>
</dbReference>
<dbReference type="PANTHER" id="PTHR10073:SF41">
    <property type="entry name" value="MISMATCH REPAIR PROTEIN, PUTATIVE (AFU_ORTHOLOGUE AFUA_8G05820)-RELATED"/>
    <property type="match status" value="1"/>
</dbReference>
<dbReference type="VEuPathDB" id="FungiDB:PV08_00250"/>
<dbReference type="Pfam" id="PF01119">
    <property type="entry name" value="DNA_mis_repair"/>
    <property type="match status" value="1"/>
</dbReference>
<evidence type="ECO:0000313" key="5">
    <source>
        <dbReference type="EMBL" id="KIW19676.1"/>
    </source>
</evidence>
<feature type="region of interest" description="Disordered" evidence="3">
    <location>
        <begin position="467"/>
        <end position="524"/>
    </location>
</feature>
<dbReference type="RefSeq" id="XP_016239892.1">
    <property type="nucleotide sequence ID" value="XM_016374616.1"/>
</dbReference>
<dbReference type="NCBIfam" id="TIGR00585">
    <property type="entry name" value="mutl"/>
    <property type="match status" value="1"/>
</dbReference>
<keyword evidence="6" id="KW-1185">Reference proteome</keyword>
<keyword evidence="2" id="KW-0227">DNA damage</keyword>
<dbReference type="InterPro" id="IPR020568">
    <property type="entry name" value="Ribosomal_Su5_D2-typ_SF"/>
</dbReference>
<evidence type="ECO:0000256" key="3">
    <source>
        <dbReference type="SAM" id="MobiDB-lite"/>
    </source>
</evidence>
<dbReference type="GO" id="GO:0032389">
    <property type="term" value="C:MutLalpha complex"/>
    <property type="evidence" value="ECO:0007669"/>
    <property type="project" value="TreeGrafter"/>
</dbReference>
<dbReference type="InterPro" id="IPR036890">
    <property type="entry name" value="HATPase_C_sf"/>
</dbReference>
<dbReference type="InterPro" id="IPR038973">
    <property type="entry name" value="MutL/Mlh/Pms-like"/>
</dbReference>
<dbReference type="GO" id="GO:0006298">
    <property type="term" value="P:mismatch repair"/>
    <property type="evidence" value="ECO:0007669"/>
    <property type="project" value="InterPro"/>
</dbReference>
<feature type="compositionally biased region" description="Low complexity" evidence="3">
    <location>
        <begin position="604"/>
        <end position="617"/>
    </location>
</feature>
<dbReference type="FunFam" id="3.30.565.10:FF:000017">
    <property type="entry name" value="PMS1 homolog 1, mismatch repair system component"/>
    <property type="match status" value="1"/>
</dbReference>
<dbReference type="SUPFAM" id="SSF55874">
    <property type="entry name" value="ATPase domain of HSP90 chaperone/DNA topoisomerase II/histidine kinase"/>
    <property type="match status" value="1"/>
</dbReference>
<dbReference type="OrthoDB" id="10263226at2759"/>
<dbReference type="GO" id="GO:0061982">
    <property type="term" value="P:meiosis I cell cycle process"/>
    <property type="evidence" value="ECO:0007669"/>
    <property type="project" value="UniProtKB-ARBA"/>
</dbReference>
<feature type="compositionally biased region" description="Polar residues" evidence="3">
    <location>
        <begin position="554"/>
        <end position="571"/>
    </location>
</feature>
<dbReference type="InterPro" id="IPR002099">
    <property type="entry name" value="MutL/Mlh/PMS"/>
</dbReference>
<dbReference type="STRING" id="91928.A0A0D1YWJ6"/>
<dbReference type="GO" id="GO:0030983">
    <property type="term" value="F:mismatched DNA binding"/>
    <property type="evidence" value="ECO:0007669"/>
    <property type="project" value="InterPro"/>
</dbReference>
<dbReference type="Pfam" id="PF13589">
    <property type="entry name" value="HATPase_c_3"/>
    <property type="match status" value="1"/>
</dbReference>
<feature type="compositionally biased region" description="Basic and acidic residues" evidence="3">
    <location>
        <begin position="644"/>
        <end position="667"/>
    </location>
</feature>
<feature type="compositionally biased region" description="Polar residues" evidence="3">
    <location>
        <begin position="467"/>
        <end position="481"/>
    </location>
</feature>
<feature type="region of interest" description="Disordered" evidence="3">
    <location>
        <begin position="601"/>
        <end position="676"/>
    </location>
</feature>
<feature type="compositionally biased region" description="Basic and acidic residues" evidence="3">
    <location>
        <begin position="778"/>
        <end position="792"/>
    </location>
</feature>
<dbReference type="GO" id="GO:0140664">
    <property type="term" value="F:ATP-dependent DNA damage sensor activity"/>
    <property type="evidence" value="ECO:0007669"/>
    <property type="project" value="InterPro"/>
</dbReference>
<accession>A0A0D1YWJ6</accession>
<evidence type="ECO:0000256" key="2">
    <source>
        <dbReference type="ARBA" id="ARBA00022763"/>
    </source>
</evidence>
<evidence type="ECO:0000313" key="6">
    <source>
        <dbReference type="Proteomes" id="UP000053328"/>
    </source>
</evidence>
<dbReference type="EMBL" id="KN847492">
    <property type="protein sequence ID" value="KIW19676.1"/>
    <property type="molecule type" value="Genomic_DNA"/>
</dbReference>
<feature type="domain" description="DNA mismatch repair protein S5" evidence="4">
    <location>
        <begin position="218"/>
        <end position="354"/>
    </location>
</feature>
<dbReference type="AlphaFoldDB" id="A0A0D1YWJ6"/>
<sequence>MPIEALPETTTRALGSTLVLSDAKSVVKELVDNALDARATAIGIEISTNTIDAIQVKDNGIGVDVQDRQLLCKRGCTSKIRSLDDLNRLGGTFLGFRGEALASIAELSSAVSVTTRVEGEIVGTTLKYTASGMQSSSSASHPVGTTFRVQDFLTKIPVRKQAALKSAAKTLQSVKSLLFAYAFARRDVRFSLKVLKSKNEKSDWVYAASRNASLSEVATKIVGKEIVSESVPYRWPPTEGEQGVEDGWSLDALLVSSDADVEKIRGGPQFLSVDGRPVNTERGIMKEIVKSYKRYLNRVLPKSTSISRPFICMQIRCPPESYDVNVEPAKDEVLFFRPDQLLSLVEQLFEKAYGGVDAPPKEHPEMGHPSVTIVSAPAINTADLQDVQEPSATDRNVRSQPSSEAEESFGAIRNPFTIAAMNKIVLPRKMGTFTRARASSSSGSSFVTLEPEEPIPGLLRSDYRQEFGQQDQLPSPTSSDGSDLLPYQNPGPPKRPWPQKDKQSLHTISDPRTSHGIDNTSTSQQMGLETWLTPQSQLRPQISRAAHRLAQGRASPNQDENVPAPNQSEDSTGAFPRVPVIAAGLRTGSGQRPFKAPLKRTMEASSQSSLASLTTSSGYRSSLTGSERHVERGVFVSPQRFGHRRDFDSEQRGRSLSSDEDRMEIPESSHSSVPGSELSEIMDFEHRKKTAIAHQKRLAATAGAAWHHPMASVRGILSQNKNVQIVHDAGSEPDEAGASPSDFEGGRPYNDASQTSMAKPNNPHRNRYLAAKRGLSHSHPERDEGIGPVRDEREGGFVETTSQMPAPEQLQIPDGDPRAYMIRHKQRQQGTSKLYRARSSRLPFETIPPHSMTLNLSVATRAFDDIGGFKRLVHCVATVDRYADSGTMTTRMQSVDIHDAMNDDYLETLREIVKEKYRFMSPEGRELVPHLKITMPGKKF</sequence>
<dbReference type="GeneID" id="27327333"/>
<dbReference type="PROSITE" id="PS00058">
    <property type="entry name" value="DNA_MISMATCH_REPAIR_1"/>
    <property type="match status" value="1"/>
</dbReference>
<proteinExistence type="inferred from homology"/>
<evidence type="ECO:0000259" key="4">
    <source>
        <dbReference type="SMART" id="SM01340"/>
    </source>
</evidence>
<dbReference type="InterPro" id="IPR013507">
    <property type="entry name" value="DNA_mismatch_S5_2-like"/>
</dbReference>
<feature type="compositionally biased region" description="Polar residues" evidence="3">
    <location>
        <begin position="388"/>
        <end position="403"/>
    </location>
</feature>
<dbReference type="InterPro" id="IPR014721">
    <property type="entry name" value="Ribsml_uS5_D2-typ_fold_subgr"/>
</dbReference>
<gene>
    <name evidence="5" type="ORF">PV08_00250</name>
</gene>
<protein>
    <recommendedName>
        <fullName evidence="4">DNA mismatch repair protein S5 domain-containing protein</fullName>
    </recommendedName>
</protein>
<organism evidence="5 6">
    <name type="scientific">Exophiala spinifera</name>
    <dbReference type="NCBI Taxonomy" id="91928"/>
    <lineage>
        <taxon>Eukaryota</taxon>
        <taxon>Fungi</taxon>
        <taxon>Dikarya</taxon>
        <taxon>Ascomycota</taxon>
        <taxon>Pezizomycotina</taxon>
        <taxon>Eurotiomycetes</taxon>
        <taxon>Chaetothyriomycetidae</taxon>
        <taxon>Chaetothyriales</taxon>
        <taxon>Herpotrichiellaceae</taxon>
        <taxon>Exophiala</taxon>
    </lineage>
</organism>
<comment type="similarity">
    <text evidence="1">Belongs to the DNA mismatch repair MutL/HexB family.</text>
</comment>
<feature type="region of interest" description="Disordered" evidence="3">
    <location>
        <begin position="388"/>
        <end position="410"/>
    </location>
</feature>
<dbReference type="InterPro" id="IPR014762">
    <property type="entry name" value="DNA_mismatch_repair_CS"/>
</dbReference>
<evidence type="ECO:0000256" key="1">
    <source>
        <dbReference type="ARBA" id="ARBA00006082"/>
    </source>
</evidence>
<reference evidence="5 6" key="1">
    <citation type="submission" date="2015-01" db="EMBL/GenBank/DDBJ databases">
        <title>The Genome Sequence of Exophiala spinifera CBS89968.</title>
        <authorList>
            <consortium name="The Broad Institute Genomics Platform"/>
            <person name="Cuomo C."/>
            <person name="de Hoog S."/>
            <person name="Gorbushina A."/>
            <person name="Stielow B."/>
            <person name="Teixiera M."/>
            <person name="Abouelleil A."/>
            <person name="Chapman S.B."/>
            <person name="Priest M."/>
            <person name="Young S.K."/>
            <person name="Wortman J."/>
            <person name="Nusbaum C."/>
            <person name="Birren B."/>
        </authorList>
    </citation>
    <scope>NUCLEOTIDE SEQUENCE [LARGE SCALE GENOMIC DNA]</scope>
    <source>
        <strain evidence="5 6">CBS 89968</strain>
    </source>
</reference>
<dbReference type="Gene3D" id="3.30.565.10">
    <property type="entry name" value="Histidine kinase-like ATPase, C-terminal domain"/>
    <property type="match status" value="1"/>
</dbReference>
<feature type="region of interest" description="Disordered" evidence="3">
    <location>
        <begin position="546"/>
        <end position="574"/>
    </location>
</feature>
<feature type="region of interest" description="Disordered" evidence="3">
    <location>
        <begin position="730"/>
        <end position="792"/>
    </location>
</feature>
<dbReference type="SUPFAM" id="SSF54211">
    <property type="entry name" value="Ribosomal protein S5 domain 2-like"/>
    <property type="match status" value="1"/>
</dbReference>
<dbReference type="Proteomes" id="UP000053328">
    <property type="component" value="Unassembled WGS sequence"/>
</dbReference>
<name>A0A0D1YWJ6_9EURO</name>
<dbReference type="SMART" id="SM01340">
    <property type="entry name" value="DNA_mis_repair"/>
    <property type="match status" value="1"/>
</dbReference>
<dbReference type="HOGENOM" id="CLU_011171_4_0_1"/>